<dbReference type="AlphaFoldDB" id="U4LU77"/>
<evidence type="ECO:0000313" key="8">
    <source>
        <dbReference type="Proteomes" id="UP000018144"/>
    </source>
</evidence>
<dbReference type="SMART" id="SM00679">
    <property type="entry name" value="CTNS"/>
    <property type="match status" value="2"/>
</dbReference>
<keyword evidence="4 6" id="KW-0472">Membrane</keyword>
<gene>
    <name evidence="7" type="ORF">PCON_10768</name>
</gene>
<feature type="transmembrane region" description="Helical" evidence="6">
    <location>
        <begin position="12"/>
        <end position="33"/>
    </location>
</feature>
<feature type="transmembrane region" description="Helical" evidence="6">
    <location>
        <begin position="77"/>
        <end position="94"/>
    </location>
</feature>
<accession>U4LU77</accession>
<keyword evidence="8" id="KW-1185">Reference proteome</keyword>
<name>U4LU77_PYROM</name>
<dbReference type="Pfam" id="PF04193">
    <property type="entry name" value="PQ-loop"/>
    <property type="match status" value="1"/>
</dbReference>
<dbReference type="OrthoDB" id="407617at2759"/>
<comment type="subcellular location">
    <subcellularLocation>
        <location evidence="1">Membrane</location>
        <topology evidence="1">Multi-pass membrane protein</topology>
    </subcellularLocation>
</comment>
<proteinExistence type="predicted"/>
<dbReference type="Proteomes" id="UP000018144">
    <property type="component" value="Unassembled WGS sequence"/>
</dbReference>
<feature type="transmembrane region" description="Helical" evidence="6">
    <location>
        <begin position="45"/>
        <end position="65"/>
    </location>
</feature>
<dbReference type="GO" id="GO:0016020">
    <property type="term" value="C:membrane"/>
    <property type="evidence" value="ECO:0007669"/>
    <property type="project" value="UniProtKB-SubCell"/>
</dbReference>
<reference evidence="7 8" key="1">
    <citation type="journal article" date="2013" name="PLoS Genet.">
        <title>The genome and development-dependent transcriptomes of Pyronema confluens: a window into fungal evolution.</title>
        <authorList>
            <person name="Traeger S."/>
            <person name="Altegoer F."/>
            <person name="Freitag M."/>
            <person name="Gabaldon T."/>
            <person name="Kempken F."/>
            <person name="Kumar A."/>
            <person name="Marcet-Houben M."/>
            <person name="Poggeler S."/>
            <person name="Stajich J.E."/>
            <person name="Nowrousian M."/>
        </authorList>
    </citation>
    <scope>NUCLEOTIDE SEQUENCE [LARGE SCALE GENOMIC DNA]</scope>
    <source>
        <strain evidence="8">CBS 100304</strain>
        <tissue evidence="7">Vegetative mycelium</tissue>
    </source>
</reference>
<evidence type="ECO:0000256" key="5">
    <source>
        <dbReference type="SAM" id="MobiDB-lite"/>
    </source>
</evidence>
<dbReference type="OMA" id="FCISRAT"/>
<feature type="transmembrane region" description="Helical" evidence="6">
    <location>
        <begin position="196"/>
        <end position="219"/>
    </location>
</feature>
<evidence type="ECO:0000313" key="7">
    <source>
        <dbReference type="EMBL" id="CCX31421.1"/>
    </source>
</evidence>
<dbReference type="PANTHER" id="PTHR16201:SF37">
    <property type="entry name" value="PQ-LOOP REPEAT-CONTAINING PROTEIN"/>
    <property type="match status" value="1"/>
</dbReference>
<feature type="region of interest" description="Disordered" evidence="5">
    <location>
        <begin position="247"/>
        <end position="286"/>
    </location>
</feature>
<organism evidence="7 8">
    <name type="scientific">Pyronema omphalodes (strain CBS 100304)</name>
    <name type="common">Pyronema confluens</name>
    <dbReference type="NCBI Taxonomy" id="1076935"/>
    <lineage>
        <taxon>Eukaryota</taxon>
        <taxon>Fungi</taxon>
        <taxon>Dikarya</taxon>
        <taxon>Ascomycota</taxon>
        <taxon>Pezizomycotina</taxon>
        <taxon>Pezizomycetes</taxon>
        <taxon>Pezizales</taxon>
        <taxon>Pyronemataceae</taxon>
        <taxon>Pyronema</taxon>
    </lineage>
</organism>
<evidence type="ECO:0000256" key="2">
    <source>
        <dbReference type="ARBA" id="ARBA00022692"/>
    </source>
</evidence>
<evidence type="ECO:0000256" key="4">
    <source>
        <dbReference type="ARBA" id="ARBA00023136"/>
    </source>
</evidence>
<dbReference type="PANTHER" id="PTHR16201">
    <property type="entry name" value="SEVEN TRANSMEMBRANE PROTEIN 1-RELATED"/>
    <property type="match status" value="1"/>
</dbReference>
<evidence type="ECO:0000256" key="6">
    <source>
        <dbReference type="SAM" id="Phobius"/>
    </source>
</evidence>
<dbReference type="EMBL" id="HF935596">
    <property type="protein sequence ID" value="CCX31421.1"/>
    <property type="molecule type" value="Genomic_DNA"/>
</dbReference>
<protein>
    <submittedName>
        <fullName evidence="7">Similar to Uncharacterized membrane protein YDR090C acc. no. Q03193</fullName>
    </submittedName>
</protein>
<dbReference type="Gene3D" id="1.20.1280.290">
    <property type="match status" value="1"/>
</dbReference>
<keyword evidence="3 6" id="KW-1133">Transmembrane helix</keyword>
<feature type="transmembrane region" description="Helical" evidence="6">
    <location>
        <begin position="136"/>
        <end position="156"/>
    </location>
</feature>
<evidence type="ECO:0000256" key="1">
    <source>
        <dbReference type="ARBA" id="ARBA00004141"/>
    </source>
</evidence>
<dbReference type="InterPro" id="IPR006603">
    <property type="entry name" value="PQ-loop_rpt"/>
</dbReference>
<evidence type="ECO:0000256" key="3">
    <source>
        <dbReference type="ARBA" id="ARBA00022989"/>
    </source>
</evidence>
<sequence>MVVQEQTHIPLPATVLGAVGTVCWCVQLVPQIYHNYKRKSTNGFPASMMLLWALSGIPFGVYGILQNFNMPLQIQPQIFMALCMIAFGQCLYYSHHHRLLTAYFFAITLLIMFVATEVLLIILFRPIYRAGNVTPLLAIGTIGSILLALGLIPPYWEMFKRGGMVAGINFLFLATDAAGAFFSLMSLLAQPSFDKVAAAMYCVLLGLEMGIFFGHGLWWCLKGRKLSPEEIRALERFGEKENKRKTRELYLEDGSDEEKDKENDSGSENGDDMEKNNGKKLWDVAL</sequence>
<feature type="transmembrane region" description="Helical" evidence="6">
    <location>
        <begin position="168"/>
        <end position="189"/>
    </location>
</feature>
<dbReference type="eggNOG" id="KOG2913">
    <property type="taxonomic scope" value="Eukaryota"/>
</dbReference>
<dbReference type="InterPro" id="IPR051415">
    <property type="entry name" value="LAAT-1"/>
</dbReference>
<feature type="transmembrane region" description="Helical" evidence="6">
    <location>
        <begin position="100"/>
        <end position="124"/>
    </location>
</feature>
<feature type="compositionally biased region" description="Basic and acidic residues" evidence="5">
    <location>
        <begin position="272"/>
        <end position="286"/>
    </location>
</feature>
<keyword evidence="2 6" id="KW-0812">Transmembrane</keyword>